<dbReference type="AlphaFoldDB" id="A0A5B9PBX6"/>
<feature type="transmembrane region" description="Helical" evidence="2">
    <location>
        <begin position="20"/>
        <end position="41"/>
    </location>
</feature>
<keyword evidence="2" id="KW-1133">Transmembrane helix</keyword>
<evidence type="ECO:0000313" key="4">
    <source>
        <dbReference type="Proteomes" id="UP000322214"/>
    </source>
</evidence>
<evidence type="ECO:0000256" key="2">
    <source>
        <dbReference type="SAM" id="Phobius"/>
    </source>
</evidence>
<evidence type="ECO:0008006" key="5">
    <source>
        <dbReference type="Google" id="ProtNLM"/>
    </source>
</evidence>
<evidence type="ECO:0000256" key="1">
    <source>
        <dbReference type="SAM" id="MobiDB-lite"/>
    </source>
</evidence>
<dbReference type="EMBL" id="CP042912">
    <property type="protein sequence ID" value="QEG20611.1"/>
    <property type="molecule type" value="Genomic_DNA"/>
</dbReference>
<proteinExistence type="predicted"/>
<reference evidence="3 4" key="1">
    <citation type="submission" date="2019-08" db="EMBL/GenBank/DDBJ databases">
        <title>Deep-cultivation of Planctomycetes and their phenomic and genomic characterization uncovers novel biology.</title>
        <authorList>
            <person name="Wiegand S."/>
            <person name="Jogler M."/>
            <person name="Boedeker C."/>
            <person name="Pinto D."/>
            <person name="Vollmers J."/>
            <person name="Rivas-Marin E."/>
            <person name="Kohn T."/>
            <person name="Peeters S.H."/>
            <person name="Heuer A."/>
            <person name="Rast P."/>
            <person name="Oberbeckmann S."/>
            <person name="Bunk B."/>
            <person name="Jeske O."/>
            <person name="Meyerdierks A."/>
            <person name="Storesund J.E."/>
            <person name="Kallscheuer N."/>
            <person name="Luecker S."/>
            <person name="Lage O.M."/>
            <person name="Pohl T."/>
            <person name="Merkel B.J."/>
            <person name="Hornburger P."/>
            <person name="Mueller R.-W."/>
            <person name="Bruemmer F."/>
            <person name="Labrenz M."/>
            <person name="Spormann A.M."/>
            <person name="Op den Camp H."/>
            <person name="Overmann J."/>
            <person name="Amann R."/>
            <person name="Jetten M.S.M."/>
            <person name="Mascher T."/>
            <person name="Medema M.H."/>
            <person name="Devos D.P."/>
            <person name="Kaster A.-K."/>
            <person name="Ovreas L."/>
            <person name="Rohde M."/>
            <person name="Galperin M.Y."/>
            <person name="Jogler C."/>
        </authorList>
    </citation>
    <scope>NUCLEOTIDE SEQUENCE [LARGE SCALE GENOMIC DNA]</scope>
    <source>
        <strain evidence="3 4">FC18</strain>
    </source>
</reference>
<dbReference type="PROSITE" id="PS00409">
    <property type="entry name" value="PROKAR_NTER_METHYL"/>
    <property type="match status" value="1"/>
</dbReference>
<feature type="compositionally biased region" description="Acidic residues" evidence="1">
    <location>
        <begin position="373"/>
        <end position="385"/>
    </location>
</feature>
<dbReference type="RefSeq" id="WP_075084780.1">
    <property type="nucleotide sequence ID" value="NZ_CP042912.1"/>
</dbReference>
<sequence length="426" mass="45873">MLNNNLASTRQRHGLSLIEIMIAMVMTLIVLGAMMAAFSYGSAEMQKGRAMIELNNRLITSEEQLRRDLDRITVEVKPHHKKPALPNGFFEIVDGPQTDYIAGNDTPFTVGATTYGTTFSHGGNELVYGDRDDYLGFTIKSDGKAFRGRNGNNIVESHLAEVAWFCINTPGMDSPPGSSENRMVCRRQLLILPSLGVLLTSPTAADVNSFFAQNDISARIDSAGNLVANTLADLGIRGNRYCHTSGAVDPSLNTLLTGDFPLKSNANHIMFSSVAAFDVQVFSPDADLRYILDGASPPNIVDIAENSDICAASERAGLLIGTVTPESGAYTDLGKGTGLLGRTANARYSEQVYDTGSSQYNRNAPNDAGANGIDDDSDGVVDEPNEGNAVPPYNAEIRGIKIVMRAIESNTNQVRQLTVKKSFVPE</sequence>
<gene>
    <name evidence="3" type="ORF">MFFC18_04610</name>
</gene>
<organism evidence="3 4">
    <name type="scientific">Mariniblastus fucicola</name>
    <dbReference type="NCBI Taxonomy" id="980251"/>
    <lineage>
        <taxon>Bacteria</taxon>
        <taxon>Pseudomonadati</taxon>
        <taxon>Planctomycetota</taxon>
        <taxon>Planctomycetia</taxon>
        <taxon>Pirellulales</taxon>
        <taxon>Pirellulaceae</taxon>
        <taxon>Mariniblastus</taxon>
    </lineage>
</organism>
<dbReference type="InterPro" id="IPR012902">
    <property type="entry name" value="N_methyl_site"/>
</dbReference>
<dbReference type="Pfam" id="PF07963">
    <property type="entry name" value="N_methyl"/>
    <property type="match status" value="1"/>
</dbReference>
<dbReference type="KEGG" id="mff:MFFC18_04610"/>
<dbReference type="OrthoDB" id="231157at2"/>
<dbReference type="Proteomes" id="UP000322214">
    <property type="component" value="Chromosome"/>
</dbReference>
<keyword evidence="2" id="KW-0812">Transmembrane</keyword>
<keyword evidence="2" id="KW-0472">Membrane</keyword>
<name>A0A5B9PBX6_9BACT</name>
<feature type="region of interest" description="Disordered" evidence="1">
    <location>
        <begin position="356"/>
        <end position="392"/>
    </location>
</feature>
<accession>A0A5B9PBX6</accession>
<protein>
    <recommendedName>
        <fullName evidence="5">Prepilin-type N-terminal cleavage/methylation domain-containing protein</fullName>
    </recommendedName>
</protein>
<keyword evidence="4" id="KW-1185">Reference proteome</keyword>
<evidence type="ECO:0000313" key="3">
    <source>
        <dbReference type="EMBL" id="QEG20611.1"/>
    </source>
</evidence>
<dbReference type="STRING" id="980251.GCA_001642875_02354"/>